<evidence type="ECO:0000313" key="10">
    <source>
        <dbReference type="Proteomes" id="UP000629365"/>
    </source>
</evidence>
<feature type="domain" description="ABC transmembrane type-1" evidence="8">
    <location>
        <begin position="73"/>
        <end position="264"/>
    </location>
</feature>
<evidence type="ECO:0000256" key="1">
    <source>
        <dbReference type="ARBA" id="ARBA00004651"/>
    </source>
</evidence>
<evidence type="ECO:0000256" key="2">
    <source>
        <dbReference type="ARBA" id="ARBA00022448"/>
    </source>
</evidence>
<evidence type="ECO:0000256" key="3">
    <source>
        <dbReference type="ARBA" id="ARBA00022475"/>
    </source>
</evidence>
<keyword evidence="10" id="KW-1185">Reference proteome</keyword>
<organism evidence="9 10">
    <name type="scientific">Microbacterium murale</name>
    <dbReference type="NCBI Taxonomy" id="1081040"/>
    <lineage>
        <taxon>Bacteria</taxon>
        <taxon>Bacillati</taxon>
        <taxon>Actinomycetota</taxon>
        <taxon>Actinomycetes</taxon>
        <taxon>Micrococcales</taxon>
        <taxon>Microbacteriaceae</taxon>
        <taxon>Microbacterium</taxon>
    </lineage>
</organism>
<dbReference type="Gene3D" id="1.10.3720.10">
    <property type="entry name" value="MetI-like"/>
    <property type="match status" value="1"/>
</dbReference>
<sequence length="278" mass="30074">MSRNKAARRTGRVGIQVVLVFMAFVSLAPIAVILSIALKSNTELATNPLGFPHDWLFSNFLDAWSEAGIGRYILNSIIVSVPTLLIVVLASSLAGYAFALIRFRGREVIFTLFLVGLMLPAVSIVTALSFIEQSLGLYNTLPGLVLAESAMCLPLAVFIMRAAFKDLPGELREAVFIDGGTEITAFFRVMLPLARPAVSATIVLTFLTVWNDYLIPLVLINTESLRTVPLGLAFLKTAFTSDTVLVAASTVLAAIPSILIYVLLQRQFIQGIAQGSIK</sequence>
<feature type="transmembrane region" description="Helical" evidence="7">
    <location>
        <begin position="244"/>
        <end position="264"/>
    </location>
</feature>
<keyword evidence="5 7" id="KW-1133">Transmembrane helix</keyword>
<protein>
    <submittedName>
        <fullName evidence="9">Sugar ABC transporter permease</fullName>
    </submittedName>
</protein>
<feature type="transmembrane region" description="Helical" evidence="7">
    <location>
        <begin position="108"/>
        <end position="131"/>
    </location>
</feature>
<keyword evidence="3" id="KW-1003">Cell membrane</keyword>
<keyword evidence="6 7" id="KW-0472">Membrane</keyword>
<feature type="transmembrane region" description="Helical" evidence="7">
    <location>
        <begin position="12"/>
        <end position="38"/>
    </location>
</feature>
<name>A0ABQ1S3C8_9MICO</name>
<dbReference type="PANTHER" id="PTHR43744">
    <property type="entry name" value="ABC TRANSPORTER PERMEASE PROTEIN MG189-RELATED-RELATED"/>
    <property type="match status" value="1"/>
</dbReference>
<feature type="transmembrane region" description="Helical" evidence="7">
    <location>
        <begin position="185"/>
        <end position="210"/>
    </location>
</feature>
<dbReference type="CDD" id="cd06261">
    <property type="entry name" value="TM_PBP2"/>
    <property type="match status" value="1"/>
</dbReference>
<dbReference type="SUPFAM" id="SSF161098">
    <property type="entry name" value="MetI-like"/>
    <property type="match status" value="1"/>
</dbReference>
<evidence type="ECO:0000259" key="8">
    <source>
        <dbReference type="PROSITE" id="PS50928"/>
    </source>
</evidence>
<dbReference type="Pfam" id="PF00528">
    <property type="entry name" value="BPD_transp_1"/>
    <property type="match status" value="1"/>
</dbReference>
<keyword evidence="2 7" id="KW-0813">Transport</keyword>
<evidence type="ECO:0000256" key="6">
    <source>
        <dbReference type="ARBA" id="ARBA00023136"/>
    </source>
</evidence>
<evidence type="ECO:0000313" key="9">
    <source>
        <dbReference type="EMBL" id="GGD89058.1"/>
    </source>
</evidence>
<reference evidence="10" key="1">
    <citation type="journal article" date="2019" name="Int. J. Syst. Evol. Microbiol.">
        <title>The Global Catalogue of Microorganisms (GCM) 10K type strain sequencing project: providing services to taxonomists for standard genome sequencing and annotation.</title>
        <authorList>
            <consortium name="The Broad Institute Genomics Platform"/>
            <consortium name="The Broad Institute Genome Sequencing Center for Infectious Disease"/>
            <person name="Wu L."/>
            <person name="Ma J."/>
        </authorList>
    </citation>
    <scope>NUCLEOTIDE SEQUENCE [LARGE SCALE GENOMIC DNA]</scope>
    <source>
        <strain evidence="10">CCM 7640</strain>
    </source>
</reference>
<feature type="transmembrane region" description="Helical" evidence="7">
    <location>
        <begin position="72"/>
        <end position="101"/>
    </location>
</feature>
<comment type="subcellular location">
    <subcellularLocation>
        <location evidence="1 7">Cell membrane</location>
        <topology evidence="1 7">Multi-pass membrane protein</topology>
    </subcellularLocation>
</comment>
<accession>A0ABQ1S3C8</accession>
<evidence type="ECO:0000256" key="7">
    <source>
        <dbReference type="RuleBase" id="RU363032"/>
    </source>
</evidence>
<dbReference type="PANTHER" id="PTHR43744:SF12">
    <property type="entry name" value="ABC TRANSPORTER PERMEASE PROTEIN MG189-RELATED"/>
    <property type="match status" value="1"/>
</dbReference>
<feature type="transmembrane region" description="Helical" evidence="7">
    <location>
        <begin position="143"/>
        <end position="164"/>
    </location>
</feature>
<gene>
    <name evidence="9" type="ORF">GCM10007269_34640</name>
</gene>
<comment type="similarity">
    <text evidence="7">Belongs to the binding-protein-dependent transport system permease family.</text>
</comment>
<keyword evidence="4 7" id="KW-0812">Transmembrane</keyword>
<evidence type="ECO:0000256" key="4">
    <source>
        <dbReference type="ARBA" id="ARBA00022692"/>
    </source>
</evidence>
<dbReference type="InterPro" id="IPR035906">
    <property type="entry name" value="MetI-like_sf"/>
</dbReference>
<dbReference type="InterPro" id="IPR000515">
    <property type="entry name" value="MetI-like"/>
</dbReference>
<comment type="caution">
    <text evidence="9">The sequence shown here is derived from an EMBL/GenBank/DDBJ whole genome shotgun (WGS) entry which is preliminary data.</text>
</comment>
<dbReference type="EMBL" id="BMCM01000007">
    <property type="protein sequence ID" value="GGD89058.1"/>
    <property type="molecule type" value="Genomic_DNA"/>
</dbReference>
<dbReference type="PROSITE" id="PS50928">
    <property type="entry name" value="ABC_TM1"/>
    <property type="match status" value="1"/>
</dbReference>
<dbReference type="Proteomes" id="UP000629365">
    <property type="component" value="Unassembled WGS sequence"/>
</dbReference>
<proteinExistence type="inferred from homology"/>
<evidence type="ECO:0000256" key="5">
    <source>
        <dbReference type="ARBA" id="ARBA00022989"/>
    </source>
</evidence>